<dbReference type="PROSITE" id="PS51352">
    <property type="entry name" value="THIOREDOXIN_2"/>
    <property type="match status" value="1"/>
</dbReference>
<dbReference type="EMBL" id="FNOY01000015">
    <property type="protein sequence ID" value="SDY03354.1"/>
    <property type="molecule type" value="Genomic_DNA"/>
</dbReference>
<protein>
    <submittedName>
        <fullName evidence="3">Thiol-disulfide isomerase or thioredoxin</fullName>
    </submittedName>
</protein>
<dbReference type="InterPro" id="IPR000866">
    <property type="entry name" value="AhpC/TSA"/>
</dbReference>
<feature type="domain" description="Thioredoxin" evidence="2">
    <location>
        <begin position="41"/>
        <end position="181"/>
    </location>
</feature>
<dbReference type="InterPro" id="IPR017937">
    <property type="entry name" value="Thioredoxin_CS"/>
</dbReference>
<dbReference type="PANTHER" id="PTHR42852">
    <property type="entry name" value="THIOL:DISULFIDE INTERCHANGE PROTEIN DSBE"/>
    <property type="match status" value="1"/>
</dbReference>
<dbReference type="InterPro" id="IPR036249">
    <property type="entry name" value="Thioredoxin-like_sf"/>
</dbReference>
<dbReference type="Proteomes" id="UP000198640">
    <property type="component" value="Unassembled WGS sequence"/>
</dbReference>
<dbReference type="GO" id="GO:0016853">
    <property type="term" value="F:isomerase activity"/>
    <property type="evidence" value="ECO:0007669"/>
    <property type="project" value="UniProtKB-KW"/>
</dbReference>
<evidence type="ECO:0000256" key="1">
    <source>
        <dbReference type="ARBA" id="ARBA00023284"/>
    </source>
</evidence>
<keyword evidence="3" id="KW-0413">Isomerase</keyword>
<dbReference type="SUPFAM" id="SSF52833">
    <property type="entry name" value="Thioredoxin-like"/>
    <property type="match status" value="1"/>
</dbReference>
<dbReference type="GO" id="GO:0016209">
    <property type="term" value="F:antioxidant activity"/>
    <property type="evidence" value="ECO:0007669"/>
    <property type="project" value="InterPro"/>
</dbReference>
<dbReference type="InterPro" id="IPR050553">
    <property type="entry name" value="Thioredoxin_ResA/DsbE_sf"/>
</dbReference>
<dbReference type="AlphaFoldDB" id="A0A1H3GLH3"/>
<keyword evidence="4" id="KW-1185">Reference proteome</keyword>
<dbReference type="RefSeq" id="WP_090413095.1">
    <property type="nucleotide sequence ID" value="NZ_FNOY01000015.1"/>
</dbReference>
<reference evidence="3 4" key="1">
    <citation type="submission" date="2016-10" db="EMBL/GenBank/DDBJ databases">
        <authorList>
            <person name="de Groot N.N."/>
        </authorList>
    </citation>
    <scope>NUCLEOTIDE SEQUENCE [LARGE SCALE GENOMIC DNA]</scope>
    <source>
        <strain evidence="3 4">Nm1</strain>
    </source>
</reference>
<dbReference type="STRING" id="44576.SAMN05421881_101550"/>
<dbReference type="PANTHER" id="PTHR42852:SF13">
    <property type="entry name" value="PROTEIN DIPZ"/>
    <property type="match status" value="1"/>
</dbReference>
<gene>
    <name evidence="3" type="ORF">SAMN05421881_101550</name>
</gene>
<evidence type="ECO:0000313" key="3">
    <source>
        <dbReference type="EMBL" id="SDY03354.1"/>
    </source>
</evidence>
<dbReference type="OrthoDB" id="9811352at2"/>
<dbReference type="Pfam" id="PF00578">
    <property type="entry name" value="AhpC-TSA"/>
    <property type="match status" value="1"/>
</dbReference>
<name>A0A1H3GLH3_9PROT</name>
<keyword evidence="1" id="KW-0676">Redox-active center</keyword>
<accession>A0A1H3GLH3</accession>
<dbReference type="CDD" id="cd02966">
    <property type="entry name" value="TlpA_like_family"/>
    <property type="match status" value="1"/>
</dbReference>
<proteinExistence type="predicted"/>
<sequence>MSKSNKLSFYIVVAIFSLAAGFAYKSWHMDNAMSLTSSEKKAGADNFFAASLPDIDGTLQSAAQWQGKIVVVNFWATWCLPCRDEIPELIETYTAYRDQGVVIVGVAIDDMEKVAAFSEEFGINYPVLVGDIEAFSLAEAMGNPQGALPYTATIDRSGTIVHTRLGRINKSQIEAIIKPML</sequence>
<evidence type="ECO:0000313" key="4">
    <source>
        <dbReference type="Proteomes" id="UP000198640"/>
    </source>
</evidence>
<dbReference type="GO" id="GO:0015036">
    <property type="term" value="F:disulfide oxidoreductase activity"/>
    <property type="evidence" value="ECO:0007669"/>
    <property type="project" value="UniProtKB-ARBA"/>
</dbReference>
<evidence type="ECO:0000259" key="2">
    <source>
        <dbReference type="PROSITE" id="PS51352"/>
    </source>
</evidence>
<dbReference type="InterPro" id="IPR013766">
    <property type="entry name" value="Thioredoxin_domain"/>
</dbReference>
<organism evidence="3 4">
    <name type="scientific">Nitrosomonas halophila</name>
    <dbReference type="NCBI Taxonomy" id="44576"/>
    <lineage>
        <taxon>Bacteria</taxon>
        <taxon>Pseudomonadati</taxon>
        <taxon>Pseudomonadota</taxon>
        <taxon>Betaproteobacteria</taxon>
        <taxon>Nitrosomonadales</taxon>
        <taxon>Nitrosomonadaceae</taxon>
        <taxon>Nitrosomonas</taxon>
    </lineage>
</organism>
<dbReference type="PROSITE" id="PS00194">
    <property type="entry name" value="THIOREDOXIN_1"/>
    <property type="match status" value="1"/>
</dbReference>
<dbReference type="Gene3D" id="3.40.30.10">
    <property type="entry name" value="Glutaredoxin"/>
    <property type="match status" value="1"/>
</dbReference>